<dbReference type="PANTHER" id="PTHR11088:SF60">
    <property type="entry name" value="TRNA DIMETHYLALLYLTRANSFERASE"/>
    <property type="match status" value="1"/>
</dbReference>
<dbReference type="Gene3D" id="3.40.50.300">
    <property type="entry name" value="P-loop containing nucleotide triphosphate hydrolases"/>
    <property type="match status" value="1"/>
</dbReference>
<dbReference type="HAMAP" id="MF_00185">
    <property type="entry name" value="IPP_trans"/>
    <property type="match status" value="1"/>
</dbReference>
<protein>
    <recommendedName>
        <fullName evidence="10">tRNA dimethylallyltransferase</fullName>
        <ecNumber evidence="10">2.5.1.75</ecNumber>
    </recommendedName>
    <alternativeName>
        <fullName evidence="10">Dimethylallyl diphosphate:tRNA dimethylallyltransferase</fullName>
        <shortName evidence="10">DMAPP:tRNA dimethylallyltransferase</shortName>
        <shortName evidence="10">DMATase</shortName>
    </alternativeName>
    <alternativeName>
        <fullName evidence="10">Isopentenyl-diphosphate:tRNA isopentenyltransferase</fullName>
        <shortName evidence="10">IPP transferase</shortName>
        <shortName evidence="10">IPPT</shortName>
        <shortName evidence="10">IPTase</shortName>
    </alternativeName>
</protein>
<dbReference type="STRING" id="1464122.SAMN05421737_103273"/>
<dbReference type="InterPro" id="IPR018022">
    <property type="entry name" value="IPT"/>
</dbReference>
<feature type="site" description="Interaction with substrate tRNA" evidence="10">
    <location>
        <position position="101"/>
    </location>
</feature>
<keyword evidence="4 10" id="KW-0808">Transferase</keyword>
<evidence type="ECO:0000256" key="1">
    <source>
        <dbReference type="ARBA" id="ARBA00001946"/>
    </source>
</evidence>
<dbReference type="EMBL" id="FMYM01000003">
    <property type="protein sequence ID" value="SDB92962.1"/>
    <property type="molecule type" value="Genomic_DNA"/>
</dbReference>
<comment type="subunit">
    <text evidence="10">Monomer.</text>
</comment>
<gene>
    <name evidence="10" type="primary">miaA</name>
    <name evidence="14" type="ORF">SAMN05421737_103273</name>
</gene>
<dbReference type="RefSeq" id="WP_090775112.1">
    <property type="nucleotide sequence ID" value="NZ_FMYM01000003.1"/>
</dbReference>
<evidence type="ECO:0000256" key="12">
    <source>
        <dbReference type="RuleBase" id="RU003784"/>
    </source>
</evidence>
<organism evidence="14 15">
    <name type="scientific">Shouchella lonarensis</name>
    <dbReference type="NCBI Taxonomy" id="1464122"/>
    <lineage>
        <taxon>Bacteria</taxon>
        <taxon>Bacillati</taxon>
        <taxon>Bacillota</taxon>
        <taxon>Bacilli</taxon>
        <taxon>Bacillales</taxon>
        <taxon>Bacillaceae</taxon>
        <taxon>Shouchella</taxon>
    </lineage>
</organism>
<keyword evidence="6 10" id="KW-0547">Nucleotide-binding</keyword>
<dbReference type="GO" id="GO:0005524">
    <property type="term" value="F:ATP binding"/>
    <property type="evidence" value="ECO:0007669"/>
    <property type="project" value="UniProtKB-UniRule"/>
</dbReference>
<dbReference type="GO" id="GO:0052381">
    <property type="term" value="F:tRNA dimethylallyltransferase activity"/>
    <property type="evidence" value="ECO:0007669"/>
    <property type="project" value="UniProtKB-UniRule"/>
</dbReference>
<dbReference type="SUPFAM" id="SSF52540">
    <property type="entry name" value="P-loop containing nucleoside triphosphate hydrolases"/>
    <property type="match status" value="2"/>
</dbReference>
<dbReference type="FunFam" id="1.10.20.140:FF:000001">
    <property type="entry name" value="tRNA dimethylallyltransferase"/>
    <property type="match status" value="1"/>
</dbReference>
<evidence type="ECO:0000256" key="10">
    <source>
        <dbReference type="HAMAP-Rule" id="MF_00185"/>
    </source>
</evidence>
<comment type="catalytic activity">
    <reaction evidence="9 10 11">
        <text>adenosine(37) in tRNA + dimethylallyl diphosphate = N(6)-dimethylallyladenosine(37) in tRNA + diphosphate</text>
        <dbReference type="Rhea" id="RHEA:26482"/>
        <dbReference type="Rhea" id="RHEA-COMP:10162"/>
        <dbReference type="Rhea" id="RHEA-COMP:10375"/>
        <dbReference type="ChEBI" id="CHEBI:33019"/>
        <dbReference type="ChEBI" id="CHEBI:57623"/>
        <dbReference type="ChEBI" id="CHEBI:74411"/>
        <dbReference type="ChEBI" id="CHEBI:74415"/>
        <dbReference type="EC" id="2.5.1.75"/>
    </reaction>
</comment>
<dbReference type="NCBIfam" id="TIGR00174">
    <property type="entry name" value="miaA"/>
    <property type="match status" value="1"/>
</dbReference>
<dbReference type="GO" id="GO:0006400">
    <property type="term" value="P:tRNA modification"/>
    <property type="evidence" value="ECO:0007669"/>
    <property type="project" value="TreeGrafter"/>
</dbReference>
<evidence type="ECO:0000256" key="11">
    <source>
        <dbReference type="RuleBase" id="RU003783"/>
    </source>
</evidence>
<comment type="function">
    <text evidence="2 10 12">Catalyzes the transfer of a dimethylallyl group onto the adenine at position 37 in tRNAs that read codons beginning with uridine, leading to the formation of N6-(dimethylallyl)adenosine (i(6)A).</text>
</comment>
<evidence type="ECO:0000256" key="4">
    <source>
        <dbReference type="ARBA" id="ARBA00022679"/>
    </source>
</evidence>
<dbReference type="InterPro" id="IPR039657">
    <property type="entry name" value="Dimethylallyltransferase"/>
</dbReference>
<evidence type="ECO:0000256" key="2">
    <source>
        <dbReference type="ARBA" id="ARBA00003213"/>
    </source>
</evidence>
<keyword evidence="8 10" id="KW-0460">Magnesium</keyword>
<dbReference type="AlphaFoldDB" id="A0A1G6HFE0"/>
<feature type="site" description="Interaction with substrate tRNA" evidence="10">
    <location>
        <position position="124"/>
    </location>
</feature>
<dbReference type="PANTHER" id="PTHR11088">
    <property type="entry name" value="TRNA DIMETHYLALLYLTRANSFERASE"/>
    <property type="match status" value="1"/>
</dbReference>
<evidence type="ECO:0000256" key="7">
    <source>
        <dbReference type="ARBA" id="ARBA00022840"/>
    </source>
</evidence>
<keyword evidence="5 10" id="KW-0819">tRNA processing</keyword>
<evidence type="ECO:0000256" key="6">
    <source>
        <dbReference type="ARBA" id="ARBA00022741"/>
    </source>
</evidence>
<evidence type="ECO:0000256" key="3">
    <source>
        <dbReference type="ARBA" id="ARBA00005842"/>
    </source>
</evidence>
<evidence type="ECO:0000313" key="14">
    <source>
        <dbReference type="EMBL" id="SDB92962.1"/>
    </source>
</evidence>
<evidence type="ECO:0000256" key="5">
    <source>
        <dbReference type="ARBA" id="ARBA00022694"/>
    </source>
</evidence>
<evidence type="ECO:0000313" key="15">
    <source>
        <dbReference type="Proteomes" id="UP000242662"/>
    </source>
</evidence>
<dbReference type="OrthoDB" id="9776390at2"/>
<dbReference type="Pfam" id="PF01715">
    <property type="entry name" value="IPPT"/>
    <property type="match status" value="1"/>
</dbReference>
<proteinExistence type="inferred from homology"/>
<comment type="caution">
    <text evidence="10">Lacks conserved residue(s) required for the propagation of feature annotation.</text>
</comment>
<evidence type="ECO:0000256" key="13">
    <source>
        <dbReference type="RuleBase" id="RU003785"/>
    </source>
</evidence>
<comment type="similarity">
    <text evidence="3 10 13">Belongs to the IPP transferase family.</text>
</comment>
<evidence type="ECO:0000256" key="9">
    <source>
        <dbReference type="ARBA" id="ARBA00049563"/>
    </source>
</evidence>
<name>A0A1G6HFE0_9BACI</name>
<feature type="binding site" evidence="10">
    <location>
        <begin position="10"/>
        <end position="17"/>
    </location>
    <ligand>
        <name>ATP</name>
        <dbReference type="ChEBI" id="CHEBI:30616"/>
    </ligand>
</feature>
<evidence type="ECO:0000256" key="8">
    <source>
        <dbReference type="ARBA" id="ARBA00022842"/>
    </source>
</evidence>
<keyword evidence="15" id="KW-1185">Reference proteome</keyword>
<dbReference type="Proteomes" id="UP000242662">
    <property type="component" value="Unassembled WGS sequence"/>
</dbReference>
<feature type="binding site" evidence="10">
    <location>
        <begin position="12"/>
        <end position="17"/>
    </location>
    <ligand>
        <name>substrate</name>
    </ligand>
</feature>
<comment type="cofactor">
    <cofactor evidence="1 10">
        <name>Mg(2+)</name>
        <dbReference type="ChEBI" id="CHEBI:18420"/>
    </cofactor>
</comment>
<sequence length="309" mass="34906">MTKTLIAVVGPTAVGKTALGIQLAQRFAGEVVSGDAMQVYKRMDIGTAKVRFEEMHGVPHHLIDVLEPSESWTVASFQEKARAVIDDIRERGKRPILVGGTGLYVQAITHALDFNEASSDPDFRARMEAYAKAHGEAALHACLAEQDMAAAQRIHPNNSRRVIRALEVIHVTGKPYSAQEQAPATERVIMIGLTMARERLYERINKRVDEMMTAGLLEEVRQLHEEGIRGQSIQAIGYKELYQYLDGEVSLAEAVAQLKQNSRRYAKRQLTWFRNRSEAVWFHMDEDEPARVFEKIFAFIEGKLSYEHE</sequence>
<accession>A0A1G6HFE0</accession>
<dbReference type="Gene3D" id="1.10.20.140">
    <property type="match status" value="1"/>
</dbReference>
<keyword evidence="7 10" id="KW-0067">ATP-binding</keyword>
<reference evidence="15" key="1">
    <citation type="submission" date="2016-09" db="EMBL/GenBank/DDBJ databases">
        <authorList>
            <person name="Varghese N."/>
            <person name="Submissions S."/>
        </authorList>
    </citation>
    <scope>NUCLEOTIDE SEQUENCE [LARGE SCALE GENOMIC DNA]</scope>
    <source>
        <strain evidence="15">25nlg</strain>
    </source>
</reference>
<dbReference type="EC" id="2.5.1.75" evidence="10"/>
<dbReference type="InterPro" id="IPR027417">
    <property type="entry name" value="P-loop_NTPase"/>
</dbReference>